<dbReference type="GO" id="GO:0016740">
    <property type="term" value="F:transferase activity"/>
    <property type="evidence" value="ECO:0007669"/>
    <property type="project" value="UniProtKB-KW"/>
</dbReference>
<keyword evidence="2" id="KW-0808">Transferase</keyword>
<dbReference type="Proteomes" id="UP000199448">
    <property type="component" value="Unassembled WGS sequence"/>
</dbReference>
<accession>A0A1H5NAK4</accession>
<evidence type="ECO:0000259" key="1">
    <source>
        <dbReference type="Pfam" id="PF13524"/>
    </source>
</evidence>
<dbReference type="Pfam" id="PF13524">
    <property type="entry name" value="Glyco_trans_1_2"/>
    <property type="match status" value="1"/>
</dbReference>
<dbReference type="InterPro" id="IPR055259">
    <property type="entry name" value="YkvP/CgeB_Glyco_trans-like"/>
</dbReference>
<gene>
    <name evidence="2" type="ORF">SAMN04488034_10410</name>
</gene>
<protein>
    <submittedName>
        <fullName evidence="2">Glycosyl transferases group 1</fullName>
    </submittedName>
</protein>
<proteinExistence type="predicted"/>
<feature type="domain" description="Spore protein YkvP/CgeB glycosyl transferase-like" evidence="1">
    <location>
        <begin position="244"/>
        <end position="310"/>
    </location>
</feature>
<sequence length="342" mass="39789">MHKVVVHINSTLHHFSQLLAGLEFLNSKNEIRLKYKLDLGRYPENIFLVEVNGAKVFFDLADSSDIKPVVYEEADLYAKRMLLKSDFQRSEKLIPYGLYYPVYFRSPSLKYLFLKDLSFFKYSLKYWKSVAALLDLKDGISVNELEYMESDPAEGKQIIFRSRLWDEGLNHPQWKREKRKILNDERIQINRLLKEKFGQNFTGGFRRDEFSQKKCPDLSLPMKDFHRKIYLQNMRISTIGIATPGLESSVGAKVGEYVANGLAILTTPVDQYEIPGFEEGKNYLTYKNPEECVELASELVKNEDLRKKLQKINMEYYTRHLHPGKKVTGILDQVSNKISTCS</sequence>
<name>A0A1H5NAK4_9FLAO</name>
<reference evidence="2 3" key="1">
    <citation type="submission" date="2016-10" db="EMBL/GenBank/DDBJ databases">
        <authorList>
            <person name="de Groot N.N."/>
        </authorList>
    </citation>
    <scope>NUCLEOTIDE SEQUENCE [LARGE SCALE GENOMIC DNA]</scope>
    <source>
        <strain evidence="2 3">DSM 23553</strain>
    </source>
</reference>
<dbReference type="OrthoDB" id="6336595at2"/>
<keyword evidence="3" id="KW-1185">Reference proteome</keyword>
<organism evidence="2 3">
    <name type="scientific">Salinimicrobium catena</name>
    <dbReference type="NCBI Taxonomy" id="390640"/>
    <lineage>
        <taxon>Bacteria</taxon>
        <taxon>Pseudomonadati</taxon>
        <taxon>Bacteroidota</taxon>
        <taxon>Flavobacteriia</taxon>
        <taxon>Flavobacteriales</taxon>
        <taxon>Flavobacteriaceae</taxon>
        <taxon>Salinimicrobium</taxon>
    </lineage>
</organism>
<evidence type="ECO:0000313" key="2">
    <source>
        <dbReference type="EMBL" id="SEE98480.1"/>
    </source>
</evidence>
<evidence type="ECO:0000313" key="3">
    <source>
        <dbReference type="Proteomes" id="UP000199448"/>
    </source>
</evidence>
<dbReference type="STRING" id="390640.SAMN04488034_10410"/>
<dbReference type="RefSeq" id="WP_093113304.1">
    <property type="nucleotide sequence ID" value="NZ_FNGG01000004.1"/>
</dbReference>
<dbReference type="AlphaFoldDB" id="A0A1H5NAK4"/>
<dbReference type="EMBL" id="FNUG01000004">
    <property type="protein sequence ID" value="SEE98480.1"/>
    <property type="molecule type" value="Genomic_DNA"/>
</dbReference>